<dbReference type="PROSITE" id="PS51186">
    <property type="entry name" value="GNAT"/>
    <property type="match status" value="1"/>
</dbReference>
<dbReference type="CDD" id="cd04301">
    <property type="entry name" value="NAT_SF"/>
    <property type="match status" value="1"/>
</dbReference>
<dbReference type="EMBL" id="BBNO01000001">
    <property type="protein sequence ID" value="GAO05662.1"/>
    <property type="molecule type" value="Genomic_DNA"/>
</dbReference>
<name>A0A0P4R070_9ACTN</name>
<keyword evidence="4" id="KW-1185">Reference proteome</keyword>
<dbReference type="InterPro" id="IPR016181">
    <property type="entry name" value="Acyl_CoA_acyltransferase"/>
</dbReference>
<dbReference type="GO" id="GO:0016747">
    <property type="term" value="F:acyltransferase activity, transferring groups other than amino-acyl groups"/>
    <property type="evidence" value="ECO:0007669"/>
    <property type="project" value="InterPro"/>
</dbReference>
<feature type="domain" description="N-acetyltransferase" evidence="2">
    <location>
        <begin position="25"/>
        <end position="192"/>
    </location>
</feature>
<evidence type="ECO:0000259" key="2">
    <source>
        <dbReference type="PROSITE" id="PS51186"/>
    </source>
</evidence>
<accession>A0A0P4R070</accession>
<dbReference type="Proteomes" id="UP000048965">
    <property type="component" value="Unassembled WGS sequence"/>
</dbReference>
<organism evidence="3 4">
    <name type="scientific">Streptomyces lydicamycinicus</name>
    <dbReference type="NCBI Taxonomy" id="1546107"/>
    <lineage>
        <taxon>Bacteria</taxon>
        <taxon>Bacillati</taxon>
        <taxon>Actinomycetota</taxon>
        <taxon>Actinomycetes</taxon>
        <taxon>Kitasatosporales</taxon>
        <taxon>Streptomycetaceae</taxon>
        <taxon>Streptomyces</taxon>
    </lineage>
</organism>
<dbReference type="AlphaFoldDB" id="A0A0P4R070"/>
<keyword evidence="3" id="KW-0808">Transferase</keyword>
<feature type="region of interest" description="Disordered" evidence="1">
    <location>
        <begin position="1"/>
        <end position="20"/>
    </location>
</feature>
<dbReference type="RefSeq" id="WP_078885472.1">
    <property type="nucleotide sequence ID" value="NZ_BBNO01000001.1"/>
</dbReference>
<feature type="region of interest" description="Disordered" evidence="1">
    <location>
        <begin position="195"/>
        <end position="229"/>
    </location>
</feature>
<dbReference type="OrthoDB" id="9132139at2"/>
<evidence type="ECO:0000313" key="3">
    <source>
        <dbReference type="EMBL" id="GAO05662.1"/>
    </source>
</evidence>
<reference evidence="3 4" key="2">
    <citation type="journal article" date="2015" name="Stand. Genomic Sci.">
        <title>Draft genome sequence of marine-derived Streptomyces sp. TP-A0598, a producer of anti-MRSA antibiotic lydicamycins.</title>
        <authorList>
            <person name="Komaki H."/>
            <person name="Ichikawa N."/>
            <person name="Hosoyama A."/>
            <person name="Fujita N."/>
            <person name="Igarashi Y."/>
        </authorList>
    </citation>
    <scope>NUCLEOTIDE SEQUENCE [LARGE SCALE GENOMIC DNA]</scope>
    <source>
        <strain evidence="3 4">NBRC 110027</strain>
    </source>
</reference>
<comment type="caution">
    <text evidence="3">The sequence shown here is derived from an EMBL/GenBank/DDBJ whole genome shotgun (WGS) entry which is preliminary data.</text>
</comment>
<sequence>MATASAPATPPSPYTPDYPIRTERLDLRPVTLDDFEAIHAYRHRPEVSRYLYSEPFDEAASRDFVASRSTRTTLRESGDGLQLAVVVRDSGTLIGDVTFVWRSSAHRQGRIGYVFHPDHAGHGYATEASRALLKLGFEELRLHRIQAELNGRNTASARLLERLGMRREGHLRESAFLDGEWSDEVIYAMPAREWRDRQEERARREKPARPVKRARQEERARLEERARQR</sequence>
<dbReference type="PANTHER" id="PTHR43792">
    <property type="entry name" value="GNAT FAMILY, PUTATIVE (AFU_ORTHOLOGUE AFUA_3G00765)-RELATED-RELATED"/>
    <property type="match status" value="1"/>
</dbReference>
<dbReference type="InterPro" id="IPR051531">
    <property type="entry name" value="N-acetyltransferase"/>
</dbReference>
<dbReference type="InterPro" id="IPR000182">
    <property type="entry name" value="GNAT_dom"/>
</dbReference>
<dbReference type="Pfam" id="PF13302">
    <property type="entry name" value="Acetyltransf_3"/>
    <property type="match status" value="1"/>
</dbReference>
<gene>
    <name evidence="3" type="ORF">TPA0598_01_00310</name>
</gene>
<reference evidence="4" key="1">
    <citation type="submission" date="2014-09" db="EMBL/GenBank/DDBJ databases">
        <title>Whole genome shotgun sequence of Streptomyces sp. NBRC 110027.</title>
        <authorList>
            <person name="Komaki H."/>
            <person name="Ichikawa N."/>
            <person name="Katano-Makiyama Y."/>
            <person name="Hosoyama A."/>
            <person name="Hashimoto M."/>
            <person name="Uohara A."/>
            <person name="Kitahashi Y."/>
            <person name="Ohji S."/>
            <person name="Kimura A."/>
            <person name="Yamazoe A."/>
            <person name="Igarashi Y."/>
            <person name="Fujita N."/>
        </authorList>
    </citation>
    <scope>NUCLEOTIDE SEQUENCE [LARGE SCALE GENOMIC DNA]</scope>
    <source>
        <strain evidence="4">NBRC 110027</strain>
    </source>
</reference>
<proteinExistence type="predicted"/>
<dbReference type="PANTHER" id="PTHR43792:SF1">
    <property type="entry name" value="N-ACETYLTRANSFERASE DOMAIN-CONTAINING PROTEIN"/>
    <property type="match status" value="1"/>
</dbReference>
<evidence type="ECO:0000313" key="4">
    <source>
        <dbReference type="Proteomes" id="UP000048965"/>
    </source>
</evidence>
<protein>
    <submittedName>
        <fullName evidence="3">Putative acetyltransferase</fullName>
    </submittedName>
</protein>
<evidence type="ECO:0000256" key="1">
    <source>
        <dbReference type="SAM" id="MobiDB-lite"/>
    </source>
</evidence>
<dbReference type="Gene3D" id="3.40.630.30">
    <property type="match status" value="1"/>
</dbReference>
<dbReference type="SUPFAM" id="SSF55729">
    <property type="entry name" value="Acyl-CoA N-acyltransferases (Nat)"/>
    <property type="match status" value="1"/>
</dbReference>